<reference evidence="3 4" key="1">
    <citation type="journal article" date="2023" name="Plants (Basel)">
        <title>Bridging the Gap: Combining Genomics and Transcriptomics Approaches to Understand Stylosanthes scabra, an Orphan Legume from the Brazilian Caatinga.</title>
        <authorList>
            <person name="Ferreira-Neto J.R.C."/>
            <person name="da Silva M.D."/>
            <person name="Binneck E."/>
            <person name="de Melo N.F."/>
            <person name="da Silva R.H."/>
            <person name="de Melo A.L.T.M."/>
            <person name="Pandolfi V."/>
            <person name="Bustamante F.O."/>
            <person name="Brasileiro-Vidal A.C."/>
            <person name="Benko-Iseppon A.M."/>
        </authorList>
    </citation>
    <scope>NUCLEOTIDE SEQUENCE [LARGE SCALE GENOMIC DNA]</scope>
    <source>
        <tissue evidence="3">Leaves</tissue>
    </source>
</reference>
<evidence type="ECO:0000313" key="4">
    <source>
        <dbReference type="Proteomes" id="UP001341840"/>
    </source>
</evidence>
<proteinExistence type="inferred from homology"/>
<keyword evidence="4" id="KW-1185">Reference proteome</keyword>
<evidence type="ECO:0000313" key="3">
    <source>
        <dbReference type="EMBL" id="MED6108955.1"/>
    </source>
</evidence>
<evidence type="ECO:0000256" key="1">
    <source>
        <dbReference type="ARBA" id="ARBA00006484"/>
    </source>
</evidence>
<dbReference type="Pfam" id="PF00106">
    <property type="entry name" value="adh_short"/>
    <property type="match status" value="1"/>
</dbReference>
<organism evidence="3 4">
    <name type="scientific">Stylosanthes scabra</name>
    <dbReference type="NCBI Taxonomy" id="79078"/>
    <lineage>
        <taxon>Eukaryota</taxon>
        <taxon>Viridiplantae</taxon>
        <taxon>Streptophyta</taxon>
        <taxon>Embryophyta</taxon>
        <taxon>Tracheophyta</taxon>
        <taxon>Spermatophyta</taxon>
        <taxon>Magnoliopsida</taxon>
        <taxon>eudicotyledons</taxon>
        <taxon>Gunneridae</taxon>
        <taxon>Pentapetalae</taxon>
        <taxon>rosids</taxon>
        <taxon>fabids</taxon>
        <taxon>Fabales</taxon>
        <taxon>Fabaceae</taxon>
        <taxon>Papilionoideae</taxon>
        <taxon>50 kb inversion clade</taxon>
        <taxon>dalbergioids sensu lato</taxon>
        <taxon>Dalbergieae</taxon>
        <taxon>Pterocarpus clade</taxon>
        <taxon>Stylosanthes</taxon>
    </lineage>
</organism>
<comment type="similarity">
    <text evidence="1">Belongs to the short-chain dehydrogenases/reductases (SDR) family.</text>
</comment>
<evidence type="ECO:0000256" key="2">
    <source>
        <dbReference type="ARBA" id="ARBA00023002"/>
    </source>
</evidence>
<dbReference type="InterPro" id="IPR002347">
    <property type="entry name" value="SDR_fam"/>
</dbReference>
<dbReference type="PANTHER" id="PTHR24320">
    <property type="entry name" value="RETINOL DEHYDROGENASE"/>
    <property type="match status" value="1"/>
</dbReference>
<protein>
    <submittedName>
        <fullName evidence="3">Uncharacterized protein</fullName>
    </submittedName>
</protein>
<sequence length="136" mass="15061">MASHLHNPMPLPPINDLTCIVTGSTSGIGREIARQLAQAGAHVVMAVRNTKAAQELIQQWQIDSEGFGIALSVEITFELIVKQLMSFDPGFFTLPLPLFSTTYRRAIKARRKVAEAVTIDCEGEEKRKRNRGGKKE</sequence>
<keyword evidence="2" id="KW-0560">Oxidoreductase</keyword>
<dbReference type="PANTHER" id="PTHR24320:SF200">
    <property type="entry name" value="DEHYDROGENASE_REDUCTASE SDR FAMILY MEMBER FEY"/>
    <property type="match status" value="1"/>
</dbReference>
<comment type="caution">
    <text evidence="3">The sequence shown here is derived from an EMBL/GenBank/DDBJ whole genome shotgun (WGS) entry which is preliminary data.</text>
</comment>
<dbReference type="Proteomes" id="UP001341840">
    <property type="component" value="Unassembled WGS sequence"/>
</dbReference>
<dbReference type="Gene3D" id="3.40.50.720">
    <property type="entry name" value="NAD(P)-binding Rossmann-like Domain"/>
    <property type="match status" value="1"/>
</dbReference>
<gene>
    <name evidence="3" type="ORF">PIB30_029054</name>
</gene>
<dbReference type="EMBL" id="JASCZI010000117">
    <property type="protein sequence ID" value="MED6108955.1"/>
    <property type="molecule type" value="Genomic_DNA"/>
</dbReference>
<dbReference type="SUPFAM" id="SSF51735">
    <property type="entry name" value="NAD(P)-binding Rossmann-fold domains"/>
    <property type="match status" value="1"/>
</dbReference>
<dbReference type="InterPro" id="IPR036291">
    <property type="entry name" value="NAD(P)-bd_dom_sf"/>
</dbReference>
<accession>A0ABU6QAM1</accession>
<name>A0ABU6QAM1_9FABA</name>